<comment type="similarity">
    <text evidence="5">Belongs to the tannase family.</text>
</comment>
<dbReference type="InterPro" id="IPR011118">
    <property type="entry name" value="Tannase/feruloyl_esterase"/>
</dbReference>
<dbReference type="PANTHER" id="PTHR33938:SF2">
    <property type="entry name" value="CARBOXYLIC ESTER HYDROLASE"/>
    <property type="match status" value="1"/>
</dbReference>
<reference evidence="6 7" key="1">
    <citation type="journal article" date="2016" name="Sci. Rep.">
        <title>Penicillium arizonense, a new, genome sequenced fungal species, reveals a high chemical diversity in secreted metabolites.</title>
        <authorList>
            <person name="Grijseels S."/>
            <person name="Nielsen J.C."/>
            <person name="Randelovic M."/>
            <person name="Nielsen J."/>
            <person name="Nielsen K.F."/>
            <person name="Workman M."/>
            <person name="Frisvad J.C."/>
        </authorList>
    </citation>
    <scope>NUCLEOTIDE SEQUENCE [LARGE SCALE GENOMIC DNA]</scope>
    <source>
        <strain evidence="6 7">CBS 141311</strain>
    </source>
</reference>
<dbReference type="RefSeq" id="XP_022487346.1">
    <property type="nucleotide sequence ID" value="XM_022633083.1"/>
</dbReference>
<evidence type="ECO:0000256" key="2">
    <source>
        <dbReference type="ARBA" id="ARBA00022729"/>
    </source>
</evidence>
<evidence type="ECO:0000256" key="5">
    <source>
        <dbReference type="RuleBase" id="RU361238"/>
    </source>
</evidence>
<dbReference type="EC" id="3.1.1.-" evidence="5"/>
<gene>
    <name evidence="6" type="ORF">PENARI_c012G12459</name>
</gene>
<evidence type="ECO:0000256" key="3">
    <source>
        <dbReference type="ARBA" id="ARBA00022801"/>
    </source>
</evidence>
<keyword evidence="4" id="KW-1015">Disulfide bond</keyword>
<evidence type="ECO:0000256" key="1">
    <source>
        <dbReference type="ARBA" id="ARBA00022487"/>
    </source>
</evidence>
<keyword evidence="3 5" id="KW-0378">Hydrolase</keyword>
<dbReference type="Pfam" id="PF07519">
    <property type="entry name" value="Tannase"/>
    <property type="match status" value="1"/>
</dbReference>
<dbReference type="AlphaFoldDB" id="A0A1F5LFD2"/>
<proteinExistence type="inferred from homology"/>
<evidence type="ECO:0000313" key="7">
    <source>
        <dbReference type="Proteomes" id="UP000177622"/>
    </source>
</evidence>
<name>A0A1F5LFD2_PENAI</name>
<dbReference type="GeneID" id="34577817"/>
<keyword evidence="2" id="KW-0732">Signal</keyword>
<keyword evidence="1" id="KW-0719">Serine esterase</keyword>
<dbReference type="EMBL" id="LXJU01000012">
    <property type="protein sequence ID" value="OGE51902.1"/>
    <property type="molecule type" value="Genomic_DNA"/>
</dbReference>
<protein>
    <recommendedName>
        <fullName evidence="5">Carboxylic ester hydrolase</fullName>
        <ecNumber evidence="5">3.1.1.-</ecNumber>
    </recommendedName>
</protein>
<dbReference type="PANTHER" id="PTHR33938">
    <property type="entry name" value="FERULOYL ESTERASE B-RELATED"/>
    <property type="match status" value="1"/>
</dbReference>
<evidence type="ECO:0000256" key="4">
    <source>
        <dbReference type="ARBA" id="ARBA00023157"/>
    </source>
</evidence>
<dbReference type="GO" id="GO:0052689">
    <property type="term" value="F:carboxylic ester hydrolase activity"/>
    <property type="evidence" value="ECO:0007669"/>
    <property type="project" value="UniProtKB-KW"/>
</dbReference>
<accession>A0A1F5LFD2</accession>
<keyword evidence="7" id="KW-1185">Reference proteome</keyword>
<evidence type="ECO:0000313" key="6">
    <source>
        <dbReference type="EMBL" id="OGE51902.1"/>
    </source>
</evidence>
<organism evidence="6 7">
    <name type="scientific">Penicillium arizonense</name>
    <dbReference type="NCBI Taxonomy" id="1835702"/>
    <lineage>
        <taxon>Eukaryota</taxon>
        <taxon>Fungi</taxon>
        <taxon>Dikarya</taxon>
        <taxon>Ascomycota</taxon>
        <taxon>Pezizomycotina</taxon>
        <taxon>Eurotiomycetes</taxon>
        <taxon>Eurotiomycetidae</taxon>
        <taxon>Eurotiales</taxon>
        <taxon>Aspergillaceae</taxon>
        <taxon>Penicillium</taxon>
    </lineage>
</organism>
<sequence length="212" mass="23742">MFDILAAEVIKQCDPQNGLSEDIISDPRGCNFNAKTLACNMPSAAEECITADQLSTLHKLYNDWTDVNQTFVYGHLTIEQQYWYVRDLMGLEDSFTWQNLDYSTVQLAEKLNPGNATADTFDISDFHKRGFNITACQMPLSFHPDNMTPPSTLGYRDSRHDIALAMMAWAENGTAPNEHAATNWKNSASVQFATAFTRQSIVARATRTTRGS</sequence>
<dbReference type="OrthoDB" id="3039123at2759"/>
<comment type="caution">
    <text evidence="6">The sequence shown here is derived from an EMBL/GenBank/DDBJ whole genome shotgun (WGS) entry which is preliminary data.</text>
</comment>
<dbReference type="Proteomes" id="UP000177622">
    <property type="component" value="Unassembled WGS sequence"/>
</dbReference>